<feature type="compositionally biased region" description="Low complexity" evidence="1">
    <location>
        <begin position="52"/>
        <end position="101"/>
    </location>
</feature>
<keyword evidence="4" id="KW-1185">Reference proteome</keyword>
<dbReference type="PANTHER" id="PTHR31157:SF1">
    <property type="entry name" value="SCP DOMAIN-CONTAINING PROTEIN"/>
    <property type="match status" value="1"/>
</dbReference>
<dbReference type="InterPro" id="IPR035940">
    <property type="entry name" value="CAP_sf"/>
</dbReference>
<dbReference type="EMBL" id="RCDD01000008">
    <property type="protein sequence ID" value="RLK54088.1"/>
    <property type="molecule type" value="Genomic_DNA"/>
</dbReference>
<protein>
    <submittedName>
        <fullName evidence="3">Uncharacterized protein YkwD</fullName>
    </submittedName>
</protein>
<dbReference type="SUPFAM" id="SSF55797">
    <property type="entry name" value="PR-1-like"/>
    <property type="match status" value="1"/>
</dbReference>
<evidence type="ECO:0000313" key="3">
    <source>
        <dbReference type="EMBL" id="RLK54088.1"/>
    </source>
</evidence>
<feature type="region of interest" description="Disordered" evidence="1">
    <location>
        <begin position="36"/>
        <end position="104"/>
    </location>
</feature>
<reference evidence="3 4" key="1">
    <citation type="submission" date="2018-10" db="EMBL/GenBank/DDBJ databases">
        <title>Genomic Encyclopedia of Archaeal and Bacterial Type Strains, Phase II (KMG-II): from individual species to whole genera.</title>
        <authorList>
            <person name="Goeker M."/>
        </authorList>
    </citation>
    <scope>NUCLEOTIDE SEQUENCE [LARGE SCALE GENOMIC DNA]</scope>
    <source>
        <strain evidence="3 4">DSM 45657</strain>
    </source>
</reference>
<dbReference type="PANTHER" id="PTHR31157">
    <property type="entry name" value="SCP DOMAIN-CONTAINING PROTEIN"/>
    <property type="match status" value="1"/>
</dbReference>
<dbReference type="Proteomes" id="UP000282454">
    <property type="component" value="Unassembled WGS sequence"/>
</dbReference>
<dbReference type="AlphaFoldDB" id="A0A421AVP0"/>
<proteinExistence type="predicted"/>
<comment type="caution">
    <text evidence="3">The sequence shown here is derived from an EMBL/GenBank/DDBJ whole genome shotgun (WGS) entry which is preliminary data.</text>
</comment>
<dbReference type="InterPro" id="IPR014044">
    <property type="entry name" value="CAP_dom"/>
</dbReference>
<name>A0A421AVP0_9PSEU</name>
<feature type="domain" description="SCP" evidence="2">
    <location>
        <begin position="115"/>
        <end position="229"/>
    </location>
</feature>
<sequence length="237" mass="24911">MLAAAATGSALAAISMVVAWPNQTEARQDLPAALVGEPLHGAPTRPHPTRPHPSSSPAPSTSIPTSTTTTTVPLTTTTNATTTTKPTTTKPTTTAPKPTTTIAGSGQPEELAVVEIVNARRAEAGCGPLRWNDKLATAARKHSQDMAVRGYFDHNSPDGRTPWDRIKAEGYTKASGENIAAGQATPEAVMTGWMNSPGHRANILNCKSTEIGVGMYKGGSYRIYWTQTFGTGRAPVH</sequence>
<dbReference type="Gene3D" id="3.40.33.10">
    <property type="entry name" value="CAP"/>
    <property type="match status" value="1"/>
</dbReference>
<evidence type="ECO:0000256" key="1">
    <source>
        <dbReference type="SAM" id="MobiDB-lite"/>
    </source>
</evidence>
<gene>
    <name evidence="3" type="ORF">CLV68_6090</name>
</gene>
<dbReference type="Pfam" id="PF00188">
    <property type="entry name" value="CAP"/>
    <property type="match status" value="1"/>
</dbReference>
<evidence type="ECO:0000313" key="4">
    <source>
        <dbReference type="Proteomes" id="UP000282454"/>
    </source>
</evidence>
<evidence type="ECO:0000259" key="2">
    <source>
        <dbReference type="Pfam" id="PF00188"/>
    </source>
</evidence>
<organism evidence="3 4">
    <name type="scientific">Actinokineospora cianjurensis</name>
    <dbReference type="NCBI Taxonomy" id="585224"/>
    <lineage>
        <taxon>Bacteria</taxon>
        <taxon>Bacillati</taxon>
        <taxon>Actinomycetota</taxon>
        <taxon>Actinomycetes</taxon>
        <taxon>Pseudonocardiales</taxon>
        <taxon>Pseudonocardiaceae</taxon>
        <taxon>Actinokineospora</taxon>
    </lineage>
</organism>
<accession>A0A421AVP0</accession>
<dbReference type="CDD" id="cd05379">
    <property type="entry name" value="CAP_bacterial"/>
    <property type="match status" value="1"/>
</dbReference>